<proteinExistence type="predicted"/>
<dbReference type="GO" id="GO:0003700">
    <property type="term" value="F:DNA-binding transcription factor activity"/>
    <property type="evidence" value="ECO:0007669"/>
    <property type="project" value="TreeGrafter"/>
</dbReference>
<dbReference type="InterPro" id="IPR028082">
    <property type="entry name" value="Peripla_BP_I"/>
</dbReference>
<dbReference type="SUPFAM" id="SSF47413">
    <property type="entry name" value="lambda repressor-like DNA-binding domains"/>
    <property type="match status" value="1"/>
</dbReference>
<dbReference type="InterPro" id="IPR010982">
    <property type="entry name" value="Lambda_DNA-bd_dom_sf"/>
</dbReference>
<keyword evidence="3" id="KW-0804">Transcription</keyword>
<keyword evidence="2" id="KW-0238">DNA-binding</keyword>
<dbReference type="InterPro" id="IPR046335">
    <property type="entry name" value="LacI/GalR-like_sensor"/>
</dbReference>
<dbReference type="InterPro" id="IPR000843">
    <property type="entry name" value="HTH_LacI"/>
</dbReference>
<evidence type="ECO:0000313" key="5">
    <source>
        <dbReference type="EMBL" id="CZQ89693.1"/>
    </source>
</evidence>
<dbReference type="RefSeq" id="WP_068621824.1">
    <property type="nucleotide sequence ID" value="NZ_FJNB01000004.1"/>
</dbReference>
<dbReference type="Proteomes" id="UP000076878">
    <property type="component" value="Unassembled WGS sequence"/>
</dbReference>
<dbReference type="Proteomes" id="UP000199280">
    <property type="component" value="Unassembled WGS sequence"/>
</dbReference>
<dbReference type="Pfam" id="PF13377">
    <property type="entry name" value="Peripla_BP_3"/>
    <property type="match status" value="1"/>
</dbReference>
<reference evidence="6 8" key="2">
    <citation type="submission" date="2016-10" db="EMBL/GenBank/DDBJ databases">
        <authorList>
            <person name="Varghese N."/>
            <person name="Submissions S."/>
        </authorList>
    </citation>
    <scope>NUCLEOTIDE SEQUENCE [LARGE SCALE GENOMIC DNA]</scope>
    <source>
        <strain evidence="6 8">DSM 22150</strain>
    </source>
</reference>
<protein>
    <submittedName>
        <fullName evidence="5">Transcription regulator hth laci</fullName>
    </submittedName>
    <submittedName>
        <fullName evidence="6">Transcriptional regulator, LacI family</fullName>
    </submittedName>
</protein>
<accession>A0A143YKT6</accession>
<dbReference type="PANTHER" id="PTHR30146">
    <property type="entry name" value="LACI-RELATED TRANSCRIPTIONAL REPRESSOR"/>
    <property type="match status" value="1"/>
</dbReference>
<dbReference type="Gene3D" id="1.10.260.40">
    <property type="entry name" value="lambda repressor-like DNA-binding domains"/>
    <property type="match status" value="1"/>
</dbReference>
<dbReference type="PROSITE" id="PS50932">
    <property type="entry name" value="HTH_LACI_2"/>
    <property type="match status" value="1"/>
</dbReference>
<dbReference type="OrthoDB" id="9796186at2"/>
<gene>
    <name evidence="6" type="ORF">SAMN05216375_10438</name>
    <name evidence="5" type="ORF">TR210_819</name>
</gene>
<dbReference type="EMBL" id="FJNB01000004">
    <property type="protein sequence ID" value="CZQ89693.1"/>
    <property type="molecule type" value="Genomic_DNA"/>
</dbReference>
<dbReference type="EMBL" id="FNYT01000004">
    <property type="protein sequence ID" value="SEI82935.1"/>
    <property type="molecule type" value="Genomic_DNA"/>
</dbReference>
<dbReference type="AlphaFoldDB" id="A0A143YKT6"/>
<reference evidence="5 7" key="1">
    <citation type="submission" date="2016-02" db="EMBL/GenBank/DDBJ databases">
        <authorList>
            <person name="Wen L."/>
            <person name="He K."/>
            <person name="Yang H."/>
        </authorList>
    </citation>
    <scope>NUCLEOTIDE SEQUENCE [LARGE SCALE GENOMIC DNA]</scope>
    <source>
        <strain evidence="5">Trichococcus_R210</strain>
    </source>
</reference>
<feature type="domain" description="HTH lacI-type" evidence="4">
    <location>
        <begin position="2"/>
        <end position="57"/>
    </location>
</feature>
<evidence type="ECO:0000256" key="2">
    <source>
        <dbReference type="ARBA" id="ARBA00023125"/>
    </source>
</evidence>
<dbReference type="STRING" id="640938.TR210_819"/>
<organism evidence="5 7">
    <name type="scientific">Trichococcus ilyis</name>
    <dbReference type="NCBI Taxonomy" id="640938"/>
    <lineage>
        <taxon>Bacteria</taxon>
        <taxon>Bacillati</taxon>
        <taxon>Bacillota</taxon>
        <taxon>Bacilli</taxon>
        <taxon>Lactobacillales</taxon>
        <taxon>Carnobacteriaceae</taxon>
        <taxon>Trichococcus</taxon>
    </lineage>
</organism>
<evidence type="ECO:0000313" key="8">
    <source>
        <dbReference type="Proteomes" id="UP000199280"/>
    </source>
</evidence>
<evidence type="ECO:0000259" key="4">
    <source>
        <dbReference type="PROSITE" id="PS50932"/>
    </source>
</evidence>
<dbReference type="PANTHER" id="PTHR30146:SF149">
    <property type="entry name" value="HTH-TYPE TRANSCRIPTIONAL REGULATOR EBGR"/>
    <property type="match status" value="1"/>
</dbReference>
<dbReference type="Pfam" id="PF00356">
    <property type="entry name" value="LacI"/>
    <property type="match status" value="1"/>
</dbReference>
<dbReference type="CDD" id="cd01544">
    <property type="entry name" value="PBP1_GalR"/>
    <property type="match status" value="1"/>
</dbReference>
<evidence type="ECO:0000313" key="6">
    <source>
        <dbReference type="EMBL" id="SEI82935.1"/>
    </source>
</evidence>
<evidence type="ECO:0000256" key="3">
    <source>
        <dbReference type="ARBA" id="ARBA00023163"/>
    </source>
</evidence>
<dbReference type="Gene3D" id="3.40.50.2300">
    <property type="match status" value="2"/>
</dbReference>
<dbReference type="SUPFAM" id="SSF53822">
    <property type="entry name" value="Periplasmic binding protein-like I"/>
    <property type="match status" value="1"/>
</dbReference>
<name>A0A143YKT6_9LACT</name>
<dbReference type="CDD" id="cd01392">
    <property type="entry name" value="HTH_LacI"/>
    <property type="match status" value="1"/>
</dbReference>
<keyword evidence="1" id="KW-0805">Transcription regulation</keyword>
<evidence type="ECO:0000313" key="7">
    <source>
        <dbReference type="Proteomes" id="UP000076878"/>
    </source>
</evidence>
<keyword evidence="8" id="KW-1185">Reference proteome</keyword>
<sequence>MSTLRDIAKRTGFSITTVSRVLNNDPTLSVPEETRDRIYEVASDLEYRKKVSRPLVKNVALLYWVSDMEELQDVYFKTMRTELIRQADKQNVSLTVYKKAQGMDAIPQDINGFIAVGSFSSEEIAYLETLTKNGVFLDSSPYSDIYDAVRPDLDYITRKAVRFFQEKGHKEIGFVGGTYVNPDTHLDEMDIRERSFRDEMQHTDMLEEEHIYIRRGFSLETGYQLMDAALKSGEKLPSAIFAASDPIAVGVLQALNEHHVRIPQDVSVLSINNISVANYVSPPLSTYAIDMKELCQTAVSLLLEQLIDKRGITKKVLLNAFLIERKST</sequence>
<evidence type="ECO:0000256" key="1">
    <source>
        <dbReference type="ARBA" id="ARBA00023015"/>
    </source>
</evidence>
<dbReference type="GO" id="GO:0000976">
    <property type="term" value="F:transcription cis-regulatory region binding"/>
    <property type="evidence" value="ECO:0007669"/>
    <property type="project" value="TreeGrafter"/>
</dbReference>
<dbReference type="SMART" id="SM00354">
    <property type="entry name" value="HTH_LACI"/>
    <property type="match status" value="1"/>
</dbReference>